<gene>
    <name evidence="2" type="ORF">GCM10020369_64360</name>
</gene>
<protein>
    <submittedName>
        <fullName evidence="2">Uncharacterized protein</fullName>
    </submittedName>
</protein>
<comment type="caution">
    <text evidence="2">The sequence shown here is derived from an EMBL/GenBank/DDBJ whole genome shotgun (WGS) entry which is preliminary data.</text>
</comment>
<dbReference type="EMBL" id="BAAAYN010000044">
    <property type="protein sequence ID" value="GAA3394540.1"/>
    <property type="molecule type" value="Genomic_DNA"/>
</dbReference>
<name>A0ABP6T8E8_9ACTN</name>
<dbReference type="Proteomes" id="UP001501676">
    <property type="component" value="Unassembled WGS sequence"/>
</dbReference>
<dbReference type="InterPro" id="IPR026496">
    <property type="entry name" value="GRASP_targ"/>
</dbReference>
<feature type="compositionally biased region" description="Low complexity" evidence="1">
    <location>
        <begin position="61"/>
        <end position="70"/>
    </location>
</feature>
<evidence type="ECO:0000256" key="1">
    <source>
        <dbReference type="SAM" id="MobiDB-lite"/>
    </source>
</evidence>
<feature type="region of interest" description="Disordered" evidence="1">
    <location>
        <begin position="38"/>
        <end position="70"/>
    </location>
</feature>
<keyword evidence="3" id="KW-1185">Reference proteome</keyword>
<evidence type="ECO:0000313" key="2">
    <source>
        <dbReference type="EMBL" id="GAA3394540.1"/>
    </source>
</evidence>
<evidence type="ECO:0000313" key="3">
    <source>
        <dbReference type="Proteomes" id="UP001501676"/>
    </source>
</evidence>
<feature type="compositionally biased region" description="Basic and acidic residues" evidence="1">
    <location>
        <begin position="44"/>
        <end position="53"/>
    </location>
</feature>
<accession>A0ABP6T8E8</accession>
<reference evidence="3" key="1">
    <citation type="journal article" date="2019" name="Int. J. Syst. Evol. Microbiol.">
        <title>The Global Catalogue of Microorganisms (GCM) 10K type strain sequencing project: providing services to taxonomists for standard genome sequencing and annotation.</title>
        <authorList>
            <consortium name="The Broad Institute Genomics Platform"/>
            <consortium name="The Broad Institute Genome Sequencing Center for Infectious Disease"/>
            <person name="Wu L."/>
            <person name="Ma J."/>
        </authorList>
    </citation>
    <scope>NUCLEOTIDE SEQUENCE [LARGE SCALE GENOMIC DNA]</scope>
    <source>
        <strain evidence="3">JCM 9458</strain>
    </source>
</reference>
<dbReference type="NCBIfam" id="TIGR04186">
    <property type="entry name" value="GRASP_targ"/>
    <property type="match status" value="1"/>
</dbReference>
<proteinExistence type="predicted"/>
<sequence>MTSQHAAYAAVFPISDQLPLGRATADLATMALRSGDLLGSDGVKTGHDSDERPTGGSGVELALPDRSAAAAPDRTAAGRPFGLRFATLPQNAVDLSLDAIAYDDDTQVALARDGAGWTPLIHHSMGLTLRTTGQIPREDEIHDKSS</sequence>
<dbReference type="RefSeq" id="WP_345732008.1">
    <property type="nucleotide sequence ID" value="NZ_BAAAYN010000044.1"/>
</dbReference>
<organism evidence="2 3">
    <name type="scientific">Cryptosporangium minutisporangium</name>
    <dbReference type="NCBI Taxonomy" id="113569"/>
    <lineage>
        <taxon>Bacteria</taxon>
        <taxon>Bacillati</taxon>
        <taxon>Actinomycetota</taxon>
        <taxon>Actinomycetes</taxon>
        <taxon>Cryptosporangiales</taxon>
        <taxon>Cryptosporangiaceae</taxon>
        <taxon>Cryptosporangium</taxon>
    </lineage>
</organism>